<keyword evidence="2" id="KW-1185">Reference proteome</keyword>
<dbReference type="AlphaFoldDB" id="A0A1I0FN87"/>
<name>A0A1I0FN87_9FIRM</name>
<reference evidence="2" key="1">
    <citation type="submission" date="2016-10" db="EMBL/GenBank/DDBJ databases">
        <authorList>
            <person name="Varghese N."/>
            <person name="Submissions S."/>
        </authorList>
    </citation>
    <scope>NUCLEOTIDE SEQUENCE [LARGE SCALE GENOMIC DNA]</scope>
    <source>
        <strain evidence="2">NLAE-zl-G277</strain>
    </source>
</reference>
<dbReference type="EMBL" id="FOIM01000009">
    <property type="protein sequence ID" value="SET58748.1"/>
    <property type="molecule type" value="Genomic_DNA"/>
</dbReference>
<dbReference type="Pfam" id="PF14305">
    <property type="entry name" value="ATPgrasp_TupA"/>
    <property type="match status" value="1"/>
</dbReference>
<dbReference type="STRING" id="460384.SAMN05216313_10925"/>
<sequence length="178" mass="20870">MLVKDKSLMDKAAAKEKITAALRQNFYYIGREWPYKNIKPRIIAEPYLIDDETGELRDYKFFCFDGEPKALYIASDRSIDDVKFDFFDLDFNHLGIKQKYPNASTQIKKPNTFDEMIELSRKLSKGFAHVRVDLYEVNGKVYFGELTFYHFSGFMPFQPDKWDKIFGEWLKLPAAGTT</sequence>
<organism evidence="1 2">
    <name type="scientific">Enterocloster lavalensis</name>
    <dbReference type="NCBI Taxonomy" id="460384"/>
    <lineage>
        <taxon>Bacteria</taxon>
        <taxon>Bacillati</taxon>
        <taxon>Bacillota</taxon>
        <taxon>Clostridia</taxon>
        <taxon>Lachnospirales</taxon>
        <taxon>Lachnospiraceae</taxon>
        <taxon>Enterocloster</taxon>
    </lineage>
</organism>
<accession>A0A1I0FN87</accession>
<dbReference type="InterPro" id="IPR029465">
    <property type="entry name" value="ATPgrasp_TupA"/>
</dbReference>
<evidence type="ECO:0000313" key="2">
    <source>
        <dbReference type="Proteomes" id="UP000198508"/>
    </source>
</evidence>
<proteinExistence type="predicted"/>
<protein>
    <submittedName>
        <fullName evidence="1">TupA-like ATPgrasp</fullName>
    </submittedName>
</protein>
<evidence type="ECO:0000313" key="1">
    <source>
        <dbReference type="EMBL" id="SET58748.1"/>
    </source>
</evidence>
<gene>
    <name evidence="1" type="ORF">SAMN05216313_10925</name>
</gene>
<dbReference type="Proteomes" id="UP000198508">
    <property type="component" value="Unassembled WGS sequence"/>
</dbReference>